<dbReference type="Gene3D" id="3.50.50.60">
    <property type="entry name" value="FAD/NAD(P)-binding domain"/>
    <property type="match status" value="1"/>
</dbReference>
<dbReference type="SUPFAM" id="SSF51905">
    <property type="entry name" value="FAD/NAD(P)-binding domain"/>
    <property type="match status" value="1"/>
</dbReference>
<evidence type="ECO:0000313" key="2">
    <source>
        <dbReference type="Proteomes" id="UP001597460"/>
    </source>
</evidence>
<dbReference type="InterPro" id="IPR036188">
    <property type="entry name" value="FAD/NAD-bd_sf"/>
</dbReference>
<keyword evidence="2" id="KW-1185">Reference proteome</keyword>
<evidence type="ECO:0000313" key="1">
    <source>
        <dbReference type="EMBL" id="MFD2531738.1"/>
    </source>
</evidence>
<comment type="caution">
    <text evidence="1">The sequence shown here is derived from an EMBL/GenBank/DDBJ whole genome shotgun (WGS) entry which is preliminary data.</text>
</comment>
<dbReference type="Pfam" id="PF05834">
    <property type="entry name" value="Lycopene_cycl"/>
    <property type="match status" value="1"/>
</dbReference>
<protein>
    <submittedName>
        <fullName evidence="1">Lycopene cyclase family protein</fullName>
    </submittedName>
</protein>
<sequence length="392" mass="45502">MQKPNNIEPYDCIIVGCGSSGLSLAWYLIQELGETYKILLIERSFENRKNKTWCFWDEDAKPDIISSRIFWNDLVFGNQKEKITGSLINYTYRMISSASYEEMMIKELCKYKNIFWAEDTVKSIQEDDSYTTVIAENGIYNTKKVFKSNIRQKDITNSVYLKQHFLGWKVKTDNAVFDHKKAVLMDFNVAQKNATAFMYLLPFSGSTALVEYTMFSKNVLEKDEYEYEINKYLYDNFGLTADDYKVTETEGGAIPMIMRGSKLNEGKNIFNIGVAAGSNKPTTGYAFNRIHRINMQIAKHISKGEEPQVLNLSPKRYRFYDILLLDILENQPDASVNIFSKLFKRNSMDSILKFMDEKAGFLENMRLLVTLPWGPFLKALWRNRKHILTGKF</sequence>
<organism evidence="1 2">
    <name type="scientific">Gracilimonas halophila</name>
    <dbReference type="NCBI Taxonomy" id="1834464"/>
    <lineage>
        <taxon>Bacteria</taxon>
        <taxon>Pseudomonadati</taxon>
        <taxon>Balneolota</taxon>
        <taxon>Balneolia</taxon>
        <taxon>Balneolales</taxon>
        <taxon>Balneolaceae</taxon>
        <taxon>Gracilimonas</taxon>
    </lineage>
</organism>
<dbReference type="EMBL" id="JBHULI010000005">
    <property type="protein sequence ID" value="MFD2531738.1"/>
    <property type="molecule type" value="Genomic_DNA"/>
</dbReference>
<accession>A0ABW5JG80</accession>
<name>A0ABW5JG80_9BACT</name>
<reference evidence="2" key="1">
    <citation type="journal article" date="2019" name="Int. J. Syst. Evol. Microbiol.">
        <title>The Global Catalogue of Microorganisms (GCM) 10K type strain sequencing project: providing services to taxonomists for standard genome sequencing and annotation.</title>
        <authorList>
            <consortium name="The Broad Institute Genomics Platform"/>
            <consortium name="The Broad Institute Genome Sequencing Center for Infectious Disease"/>
            <person name="Wu L."/>
            <person name="Ma J."/>
        </authorList>
    </citation>
    <scope>NUCLEOTIDE SEQUENCE [LARGE SCALE GENOMIC DNA]</scope>
    <source>
        <strain evidence="2">KCTC 52042</strain>
    </source>
</reference>
<dbReference type="RefSeq" id="WP_390299346.1">
    <property type="nucleotide sequence ID" value="NZ_JBHULI010000005.1"/>
</dbReference>
<dbReference type="Proteomes" id="UP001597460">
    <property type="component" value="Unassembled WGS sequence"/>
</dbReference>
<gene>
    <name evidence="1" type="ORF">ACFSVN_04685</name>
</gene>
<proteinExistence type="predicted"/>